<evidence type="ECO:0000256" key="5">
    <source>
        <dbReference type="ARBA" id="ARBA00022801"/>
    </source>
</evidence>
<keyword evidence="4" id="KW-0479">Metal-binding</keyword>
<dbReference type="GO" id="GO:0046872">
    <property type="term" value="F:metal ion binding"/>
    <property type="evidence" value="ECO:0007669"/>
    <property type="project" value="UniProtKB-KW"/>
</dbReference>
<keyword evidence="5 9" id="KW-0378">Hydrolase</keyword>
<dbReference type="STRING" id="1434107.MSBR3_2789"/>
<evidence type="ECO:0000313" key="9">
    <source>
        <dbReference type="EMBL" id="AKB83367.1"/>
    </source>
</evidence>
<evidence type="ECO:0000256" key="1">
    <source>
        <dbReference type="ARBA" id="ARBA00001947"/>
    </source>
</evidence>
<dbReference type="EMBL" id="CP009517">
    <property type="protein sequence ID" value="AKB83367.1"/>
    <property type="molecule type" value="Genomic_DNA"/>
</dbReference>
<keyword evidence="7" id="KW-0823">Tryptophan catabolism</keyword>
<dbReference type="InterPro" id="IPR037175">
    <property type="entry name" value="KFase_sf"/>
</dbReference>
<dbReference type="GO" id="GO:0019441">
    <property type="term" value="P:L-tryptophan catabolic process to kynurenine"/>
    <property type="evidence" value="ECO:0007669"/>
    <property type="project" value="InterPro"/>
</dbReference>
<evidence type="ECO:0000256" key="4">
    <source>
        <dbReference type="ARBA" id="ARBA00022723"/>
    </source>
</evidence>
<dbReference type="Pfam" id="PF04199">
    <property type="entry name" value="Cyclase"/>
    <property type="match status" value="1"/>
</dbReference>
<organism evidence="9 10">
    <name type="scientific">Methanosarcina barkeri 3</name>
    <dbReference type="NCBI Taxonomy" id="1434107"/>
    <lineage>
        <taxon>Archaea</taxon>
        <taxon>Methanobacteriati</taxon>
        <taxon>Methanobacteriota</taxon>
        <taxon>Stenosarchaea group</taxon>
        <taxon>Methanomicrobia</taxon>
        <taxon>Methanosarcinales</taxon>
        <taxon>Methanosarcinaceae</taxon>
        <taxon>Methanosarcina</taxon>
    </lineage>
</organism>
<comment type="pathway">
    <text evidence="2">Amino-acid degradation.</text>
</comment>
<dbReference type="FunFam" id="3.50.30.50:FF:000001">
    <property type="entry name" value="Kynurenine formamidase"/>
    <property type="match status" value="1"/>
</dbReference>
<evidence type="ECO:0000313" key="10">
    <source>
        <dbReference type="Proteomes" id="UP000033066"/>
    </source>
</evidence>
<name>A0A0E3SNV7_METBA</name>
<dbReference type="PATRIC" id="fig|1434107.4.peg.3535"/>
<dbReference type="Gene3D" id="3.50.30.50">
    <property type="entry name" value="Putative cyclase"/>
    <property type="match status" value="1"/>
</dbReference>
<accession>A0A0E3SNV7</accession>
<dbReference type="GeneID" id="24790417"/>
<keyword evidence="6" id="KW-0862">Zinc</keyword>
<comment type="subunit">
    <text evidence="3">Homodimer.</text>
</comment>
<dbReference type="Proteomes" id="UP000033066">
    <property type="component" value="Chromosome"/>
</dbReference>
<reference evidence="9" key="1">
    <citation type="submission" date="2014-07" db="EMBL/GenBank/DDBJ databases">
        <title>Methanogenic archaea and the global carbon cycle.</title>
        <authorList>
            <person name="Henriksen J.R."/>
            <person name="Luke J."/>
            <person name="Reinhart S."/>
            <person name="Benedict M.N."/>
            <person name="Youngblut N.D."/>
            <person name="Metcalf M.E."/>
            <person name="Whitaker R.J."/>
            <person name="Metcalf W.W."/>
        </authorList>
    </citation>
    <scope>NUCLEOTIDE SEQUENCE [LARGE SCALE GENOMIC DNA]</scope>
    <source>
        <strain evidence="9">3</strain>
    </source>
</reference>
<gene>
    <name evidence="9" type="ORF">MSBR3_2789</name>
</gene>
<evidence type="ECO:0000256" key="3">
    <source>
        <dbReference type="ARBA" id="ARBA00011738"/>
    </source>
</evidence>
<sequence>MGKTPIDVKGISTQMEEFQAEIEKLTAHGKIIDITVPISPFTRTFPGDPIPVIEKVCTLEEEGYAVSKLSLGSHTGTHVDAPSHILKNGLTIDKLELKKLMGPALILDFSSLSGELTAGILEKEFQNMGAPENIQVLLLKTEAFSRKQGNKGKLSKQDIESDPQSMELGKEESGSAYLGESGAAWIVEKGFKTIGIDNFSVDNFYSETLPAHYILLSGNVNIVECLELSSVRAGTYFFLCFPLKIEDCDGAPARALLISYS</sequence>
<evidence type="ECO:0000256" key="8">
    <source>
        <dbReference type="SAM" id="MobiDB-lite"/>
    </source>
</evidence>
<keyword evidence="10" id="KW-1185">Reference proteome</keyword>
<dbReference type="HOGENOM" id="CLU_030671_3_0_2"/>
<dbReference type="InterPro" id="IPR007325">
    <property type="entry name" value="KFase/CYL"/>
</dbReference>
<dbReference type="KEGG" id="mbak:MSBR3_2789"/>
<dbReference type="PANTHER" id="PTHR31118">
    <property type="entry name" value="CYCLASE-LIKE PROTEIN 2"/>
    <property type="match status" value="1"/>
</dbReference>
<protein>
    <submittedName>
        <fullName evidence="9">Metal-dependent hydrolase</fullName>
    </submittedName>
</protein>
<feature type="region of interest" description="Disordered" evidence="8">
    <location>
        <begin position="149"/>
        <end position="173"/>
    </location>
</feature>
<dbReference type="SUPFAM" id="SSF102198">
    <property type="entry name" value="Putative cyclase"/>
    <property type="match status" value="1"/>
</dbReference>
<dbReference type="PANTHER" id="PTHR31118:SF12">
    <property type="entry name" value="CYCLASE-LIKE PROTEIN 2"/>
    <property type="match status" value="1"/>
</dbReference>
<evidence type="ECO:0000256" key="2">
    <source>
        <dbReference type="ARBA" id="ARBA00005023"/>
    </source>
</evidence>
<evidence type="ECO:0000256" key="7">
    <source>
        <dbReference type="ARBA" id="ARBA00023079"/>
    </source>
</evidence>
<comment type="cofactor">
    <cofactor evidence="1">
        <name>Zn(2+)</name>
        <dbReference type="ChEBI" id="CHEBI:29105"/>
    </cofactor>
</comment>
<dbReference type="RefSeq" id="WP_230627523.1">
    <property type="nucleotide sequence ID" value="NZ_CP009517.1"/>
</dbReference>
<evidence type="ECO:0000256" key="6">
    <source>
        <dbReference type="ARBA" id="ARBA00022833"/>
    </source>
</evidence>
<proteinExistence type="predicted"/>
<dbReference type="AlphaFoldDB" id="A0A0E3SNV7"/>
<dbReference type="GO" id="GO:0004061">
    <property type="term" value="F:arylformamidase activity"/>
    <property type="evidence" value="ECO:0007669"/>
    <property type="project" value="InterPro"/>
</dbReference>